<name>A0A8U0IM03_9EURY</name>
<gene>
    <name evidence="2" type="ORF">M0R88_05945</name>
</gene>
<feature type="transmembrane region" description="Helical" evidence="1">
    <location>
        <begin position="35"/>
        <end position="56"/>
    </location>
</feature>
<dbReference type="EMBL" id="CP096658">
    <property type="protein sequence ID" value="UPW01641.1"/>
    <property type="molecule type" value="Genomic_DNA"/>
</dbReference>
<protein>
    <submittedName>
        <fullName evidence="2">Uncharacterized protein</fullName>
    </submittedName>
</protein>
<evidence type="ECO:0000256" key="1">
    <source>
        <dbReference type="SAM" id="Phobius"/>
    </source>
</evidence>
<organism evidence="2 3">
    <name type="scientific">Halorussus gelatinilyticus</name>
    <dbReference type="NCBI Taxonomy" id="2937524"/>
    <lineage>
        <taxon>Archaea</taxon>
        <taxon>Methanobacteriati</taxon>
        <taxon>Methanobacteriota</taxon>
        <taxon>Stenosarchaea group</taxon>
        <taxon>Halobacteria</taxon>
        <taxon>Halobacteriales</taxon>
        <taxon>Haladaptataceae</taxon>
        <taxon>Halorussus</taxon>
    </lineage>
</organism>
<keyword evidence="1" id="KW-1133">Transmembrane helix</keyword>
<keyword evidence="1" id="KW-0812">Transmembrane</keyword>
<dbReference type="GeneID" id="72189378"/>
<keyword evidence="1" id="KW-0472">Membrane</keyword>
<keyword evidence="3" id="KW-1185">Reference proteome</keyword>
<dbReference type="AlphaFoldDB" id="A0A8U0IM03"/>
<dbReference type="KEGG" id="haxz:M0R88_05945"/>
<dbReference type="Proteomes" id="UP000830434">
    <property type="component" value="Chromosome"/>
</dbReference>
<evidence type="ECO:0000313" key="2">
    <source>
        <dbReference type="EMBL" id="UPW01641.1"/>
    </source>
</evidence>
<feature type="transmembrane region" description="Helical" evidence="1">
    <location>
        <begin position="7"/>
        <end position="29"/>
    </location>
</feature>
<feature type="transmembrane region" description="Helical" evidence="1">
    <location>
        <begin position="63"/>
        <end position="84"/>
    </location>
</feature>
<dbReference type="RefSeq" id="WP_248656039.1">
    <property type="nucleotide sequence ID" value="NZ_CP096658.1"/>
</dbReference>
<sequence length="129" mass="14270">MMEEEPYEILGSGLVLVALVIGISVLGVWLGEFIVANLILTLIGVSAGIVLGGVIYSKRFRRIYVCTTAIGAHLWVLGDNIHYLVTCTEWCIIPWWLGPGMMVVWLLAATLLVLGGDYGLRRYYTGVRR</sequence>
<feature type="transmembrane region" description="Helical" evidence="1">
    <location>
        <begin position="96"/>
        <end position="120"/>
    </location>
</feature>
<proteinExistence type="predicted"/>
<accession>A0A8U0IM03</accession>
<evidence type="ECO:0000313" key="3">
    <source>
        <dbReference type="Proteomes" id="UP000830434"/>
    </source>
</evidence>
<reference evidence="2" key="1">
    <citation type="submission" date="2022-04" db="EMBL/GenBank/DDBJ databases">
        <title>Diverse halophilic archaea isolated from saline environments.</title>
        <authorList>
            <person name="Cui H.-L."/>
        </authorList>
    </citation>
    <scope>NUCLEOTIDE SEQUENCE</scope>
    <source>
        <strain evidence="2">XZYJT40</strain>
    </source>
</reference>